<dbReference type="AlphaFoldDB" id="A0A1D3TFM1"/>
<evidence type="ECO:0000256" key="3">
    <source>
        <dbReference type="ARBA" id="ARBA00022552"/>
    </source>
</evidence>
<dbReference type="RefSeq" id="XP_028864703.1">
    <property type="nucleotide sequence ID" value="XM_029008411.1"/>
</dbReference>
<protein>
    <recommendedName>
        <fullName evidence="5">U3 small nucleolar RNA-associated protein 11</fullName>
        <shortName evidence="5">U3 snoRNA-associated protein 11</shortName>
    </recommendedName>
</protein>
<dbReference type="GeneID" id="39872122"/>
<proteinExistence type="inferred from homology"/>
<sequence length="214" mass="25972">MSSYKNVIPRRSYLERGQSKNRLHLGEIEKKVDYKKRREIYKKKKKIENVLREKIMRKNPDEFHTGMVHSRIKENDNILIKEEKVLKEEIKLKNKRGLLNQKVNYCYKKLKKINKIINNFRICVPLRYVFNNSHEIFNENEQKQILSTDDKKLKKVSELNQKRYNTLINAKKNILKCIRNLENKYVSTYRNIDGYTVKNLKGNTPYRFYAPRFR</sequence>
<dbReference type="PANTHER" id="PTHR12838">
    <property type="entry name" value="U3 SMALL NUCLEOLAR RNA-ASSOCIATED PROTEIN 11"/>
    <property type="match status" value="1"/>
</dbReference>
<dbReference type="InterPro" id="IPR007144">
    <property type="entry name" value="SSU_processome_Utp11"/>
</dbReference>
<dbReference type="GO" id="GO:0006364">
    <property type="term" value="P:rRNA processing"/>
    <property type="evidence" value="ECO:0007669"/>
    <property type="project" value="UniProtKB-UniRule"/>
</dbReference>
<evidence type="ECO:0000313" key="7">
    <source>
        <dbReference type="Proteomes" id="UP000219813"/>
    </source>
</evidence>
<reference evidence="6 7" key="1">
    <citation type="submission" date="2016-06" db="EMBL/GenBank/DDBJ databases">
        <authorList>
            <consortium name="Pathogen Informatics"/>
        </authorList>
    </citation>
    <scope>NUCLEOTIDE SEQUENCE [LARGE SCALE GENOMIC DNA]</scope>
</reference>
<evidence type="ECO:0000256" key="5">
    <source>
        <dbReference type="PIRNR" id="PIRNR015952"/>
    </source>
</evidence>
<evidence type="ECO:0000256" key="1">
    <source>
        <dbReference type="ARBA" id="ARBA00004604"/>
    </source>
</evidence>
<comment type="subcellular location">
    <subcellularLocation>
        <location evidence="1 5">Nucleus</location>
        <location evidence="1 5">Nucleolus</location>
    </subcellularLocation>
</comment>
<gene>
    <name evidence="6" type="primary">PmUG01_14081100</name>
    <name evidence="6" type="ORF">PMUG01_14081100</name>
</gene>
<keyword evidence="4 5" id="KW-0539">Nucleus</keyword>
<name>A0A1D3TFM1_PLAMA</name>
<dbReference type="PANTHER" id="PTHR12838:SF0">
    <property type="entry name" value="U3 SMALL NUCLEOLAR RNA-ASSOCIATED PROTEIN 11-RELATED"/>
    <property type="match status" value="1"/>
</dbReference>
<comment type="subunit">
    <text evidence="5">Component of the ribosomal small subunit (SSU) processome.</text>
</comment>
<comment type="function">
    <text evidence="5">Involved in nucleolar processing of pre-18S ribosomal RNA.</text>
</comment>
<dbReference type="OMA" id="GMVHSRI"/>
<evidence type="ECO:0000256" key="2">
    <source>
        <dbReference type="ARBA" id="ARBA00008105"/>
    </source>
</evidence>
<accession>A0A1D3TFM1</accession>
<dbReference type="EMBL" id="LT594635">
    <property type="protein sequence ID" value="SCP03750.1"/>
    <property type="molecule type" value="Genomic_DNA"/>
</dbReference>
<dbReference type="GO" id="GO:0032040">
    <property type="term" value="C:small-subunit processome"/>
    <property type="evidence" value="ECO:0007669"/>
    <property type="project" value="UniProtKB-UniRule"/>
</dbReference>
<dbReference type="Proteomes" id="UP000219813">
    <property type="component" value="Chromosome 14"/>
</dbReference>
<organism evidence="6 7">
    <name type="scientific">Plasmodium malariae</name>
    <dbReference type="NCBI Taxonomy" id="5858"/>
    <lineage>
        <taxon>Eukaryota</taxon>
        <taxon>Sar</taxon>
        <taxon>Alveolata</taxon>
        <taxon>Apicomplexa</taxon>
        <taxon>Aconoidasida</taxon>
        <taxon>Haemosporida</taxon>
        <taxon>Plasmodiidae</taxon>
        <taxon>Plasmodium</taxon>
        <taxon>Plasmodium (Plasmodium)</taxon>
    </lineage>
</organism>
<evidence type="ECO:0000313" key="6">
    <source>
        <dbReference type="EMBL" id="SCP03750.1"/>
    </source>
</evidence>
<dbReference type="VEuPathDB" id="PlasmoDB:PmUG01_14081100"/>
<dbReference type="PIRSF" id="PIRSF015952">
    <property type="entry name" value="U3snoRNP11"/>
    <property type="match status" value="1"/>
</dbReference>
<comment type="similarity">
    <text evidence="2 5">Belongs to the UTP11 family.</text>
</comment>
<keyword evidence="7" id="KW-1185">Reference proteome</keyword>
<dbReference type="OrthoDB" id="29058at2759"/>
<evidence type="ECO:0000256" key="4">
    <source>
        <dbReference type="ARBA" id="ARBA00023242"/>
    </source>
</evidence>
<dbReference type="Pfam" id="PF03998">
    <property type="entry name" value="Utp11"/>
    <property type="match status" value="1"/>
</dbReference>
<dbReference type="KEGG" id="pmal:PMUG01_14081100"/>
<keyword evidence="3 5" id="KW-0698">rRNA processing</keyword>